<evidence type="ECO:0000256" key="6">
    <source>
        <dbReference type="ARBA" id="ARBA00023136"/>
    </source>
</evidence>
<dbReference type="AlphaFoldDB" id="A0A7S9HFL7"/>
<evidence type="ECO:0000256" key="7">
    <source>
        <dbReference type="SAM" id="Phobius"/>
    </source>
</evidence>
<comment type="subcellular location">
    <subcellularLocation>
        <location evidence="1">Cell membrane</location>
        <topology evidence="1">Multi-pass membrane protein</topology>
    </subcellularLocation>
</comment>
<feature type="transmembrane region" description="Helical" evidence="7">
    <location>
        <begin position="30"/>
        <end position="49"/>
    </location>
</feature>
<keyword evidence="4 7" id="KW-0812">Transmembrane</keyword>
<evidence type="ECO:0000256" key="2">
    <source>
        <dbReference type="ARBA" id="ARBA00011006"/>
    </source>
</evidence>
<dbReference type="Pfam" id="PF04226">
    <property type="entry name" value="Transgly_assoc"/>
    <property type="match status" value="1"/>
</dbReference>
<feature type="transmembrane region" description="Helical" evidence="7">
    <location>
        <begin position="7"/>
        <end position="24"/>
    </location>
</feature>
<proteinExistence type="inferred from homology"/>
<comment type="similarity">
    <text evidence="2">Belongs to the UPF0410 family.</text>
</comment>
<evidence type="ECO:0000256" key="3">
    <source>
        <dbReference type="ARBA" id="ARBA00022475"/>
    </source>
</evidence>
<protein>
    <submittedName>
        <fullName evidence="8">GlsB/YeaQ/YmgE family stress response membrane protein</fullName>
    </submittedName>
</protein>
<name>A0A7S9HFL7_KLEPN</name>
<evidence type="ECO:0000256" key="1">
    <source>
        <dbReference type="ARBA" id="ARBA00004651"/>
    </source>
</evidence>
<evidence type="ECO:0000313" key="9">
    <source>
        <dbReference type="Proteomes" id="UP000594592"/>
    </source>
</evidence>
<reference evidence="8 9" key="1">
    <citation type="submission" date="2020-11" db="EMBL/GenBank/DDBJ databases">
        <title>Whole Genome sequence of MDR strain of Klebsiella pneumoniae K219 isolated from sputum.</title>
        <authorList>
            <person name="Aditi B.P."/>
            <person name="Mahalakshmi K."/>
            <person name="Naveen Kumar V."/>
        </authorList>
    </citation>
    <scope>NUCLEOTIDE SEQUENCE [LARGE SCALE GENOMIC DNA]</scope>
    <source>
        <strain evidence="8 9">K219</strain>
    </source>
</reference>
<dbReference type="Proteomes" id="UP000594592">
    <property type="component" value="Chromosome"/>
</dbReference>
<organism evidence="8 9">
    <name type="scientific">Klebsiella pneumoniae subsp. pneumoniae</name>
    <dbReference type="NCBI Taxonomy" id="72407"/>
    <lineage>
        <taxon>Bacteria</taxon>
        <taxon>Pseudomonadati</taxon>
        <taxon>Pseudomonadota</taxon>
        <taxon>Gammaproteobacteria</taxon>
        <taxon>Enterobacterales</taxon>
        <taxon>Enterobacteriaceae</taxon>
        <taxon>Klebsiella/Raoultella group</taxon>
        <taxon>Klebsiella</taxon>
        <taxon>Klebsiella pneumoniae complex</taxon>
    </lineage>
</organism>
<dbReference type="InterPro" id="IPR007341">
    <property type="entry name" value="Transgly_assoc"/>
</dbReference>
<accession>A0A7S9HFL7</accession>
<keyword evidence="3" id="KW-1003">Cell membrane</keyword>
<dbReference type="GO" id="GO:0005886">
    <property type="term" value="C:plasma membrane"/>
    <property type="evidence" value="ECO:0007669"/>
    <property type="project" value="UniProtKB-SubCell"/>
</dbReference>
<evidence type="ECO:0000313" key="8">
    <source>
        <dbReference type="EMBL" id="QPG07921.1"/>
    </source>
</evidence>
<keyword evidence="6 7" id="KW-0472">Membrane</keyword>
<evidence type="ECO:0000256" key="4">
    <source>
        <dbReference type="ARBA" id="ARBA00022692"/>
    </source>
</evidence>
<keyword evidence="5 7" id="KW-1133">Transmembrane helix</keyword>
<gene>
    <name evidence="8" type="ORF">IUJ34_23495</name>
</gene>
<sequence length="54" mass="5967">MYRDRYFGIIGAVVGGWISTLFGFGKVDGFNFGSFVVAVIGALVVLFIYRKVRS</sequence>
<dbReference type="EMBL" id="CP064820">
    <property type="protein sequence ID" value="QPG07921.1"/>
    <property type="molecule type" value="Genomic_DNA"/>
</dbReference>
<dbReference type="PANTHER" id="PTHR33884:SF4">
    <property type="entry name" value="UPF0410 PROTEIN YEAQ"/>
    <property type="match status" value="1"/>
</dbReference>
<dbReference type="PANTHER" id="PTHR33884">
    <property type="entry name" value="UPF0410 PROTEIN YMGE"/>
    <property type="match status" value="1"/>
</dbReference>
<evidence type="ECO:0000256" key="5">
    <source>
        <dbReference type="ARBA" id="ARBA00022989"/>
    </source>
</evidence>